<dbReference type="InterPro" id="IPR036759">
    <property type="entry name" value="TPK_catalytic_sf"/>
</dbReference>
<reference evidence="7 8" key="2">
    <citation type="journal article" date="2011" name="Nucleic Acids Res.">
        <title>Insights into the evolution of Archaea and eukaryotic protein modifier systems revealed by the genome of a novel archaeal group.</title>
        <authorList>
            <person name="Nunoura T."/>
            <person name="Takaki Y."/>
            <person name="Kakuta J."/>
            <person name="Nishi S."/>
            <person name="Sugahara J."/>
            <person name="Kazama H."/>
            <person name="Chee G."/>
            <person name="Hattori M."/>
            <person name="Kanai A."/>
            <person name="Atomi H."/>
            <person name="Takai K."/>
            <person name="Takami H."/>
        </authorList>
    </citation>
    <scope>NUCLEOTIDE SEQUENCE [LARGE SCALE GENOMIC DNA]</scope>
</reference>
<reference evidence="7 8" key="1">
    <citation type="journal article" date="2005" name="Environ. Microbiol.">
        <title>Genetic and functional properties of uncultivated thermophilic crenarchaeotes from a subsurface gold mine as revealed by analysis of genome fragments.</title>
        <authorList>
            <person name="Nunoura T."/>
            <person name="Hirayama H."/>
            <person name="Takami H."/>
            <person name="Oida H."/>
            <person name="Nishi S."/>
            <person name="Shimamura S."/>
            <person name="Suzuki Y."/>
            <person name="Inagaki F."/>
            <person name="Takai K."/>
            <person name="Nealson K.H."/>
            <person name="Horikoshi K."/>
        </authorList>
    </citation>
    <scope>NUCLEOTIDE SEQUENCE [LARGE SCALE GENOMIC DNA]</scope>
</reference>
<accession>E6N6N7</accession>
<keyword evidence="1 5" id="KW-0808">Transferase</keyword>
<dbReference type="GO" id="GO:0005524">
    <property type="term" value="F:ATP binding"/>
    <property type="evidence" value="ECO:0007669"/>
    <property type="project" value="UniProtKB-UniRule"/>
</dbReference>
<evidence type="ECO:0000313" key="8">
    <source>
        <dbReference type="Proteomes" id="UP000008120"/>
    </source>
</evidence>
<dbReference type="GO" id="GO:0004788">
    <property type="term" value="F:thiamine diphosphokinase activity"/>
    <property type="evidence" value="ECO:0007669"/>
    <property type="project" value="InterPro"/>
</dbReference>
<name>E6N6N7_CALS0</name>
<dbReference type="PANTHER" id="PTHR39648:SF1">
    <property type="entry name" value="6-HYDROXYMETHYL-7,8-DIHYDROPTERIN PYROPHOSPHOKINASE"/>
    <property type="match status" value="1"/>
</dbReference>
<proteinExistence type="inferred from homology"/>
<protein>
    <recommendedName>
        <fullName evidence="5">6-hydroxymethyl-7,8-dihydropterin pyrophosphokinase</fullName>
        <shortName evidence="5">HPPK</shortName>
        <ecNumber evidence="5">2.7.6.3</ecNumber>
    </recommendedName>
    <alternativeName>
        <fullName evidence="5">2-amino-4-hydroxy-6-hydroxymethyldihydropteridine pyrophosphokinase</fullName>
    </alternativeName>
    <alternativeName>
        <fullName evidence="5">6-hydroxymethyl-7,8-dihydropterin diphosphokinase</fullName>
        <shortName evidence="5">6-HMPDK</shortName>
    </alternativeName>
    <alternativeName>
        <fullName evidence="5">7,8-dihydro-6-hydroxymethylpterin diphosphokinase</fullName>
    </alternativeName>
    <alternativeName>
        <fullName evidence="5">7,8-dihydro-6-hydroxymethylpterin pyrophosphokinase</fullName>
        <shortName evidence="5">PPPK</shortName>
    </alternativeName>
</protein>
<evidence type="ECO:0000256" key="1">
    <source>
        <dbReference type="ARBA" id="ARBA00022679"/>
    </source>
</evidence>
<dbReference type="EMBL" id="AP011850">
    <property type="protein sequence ID" value="BAJ47956.1"/>
    <property type="molecule type" value="Genomic_DNA"/>
</dbReference>
<evidence type="ECO:0000313" key="7">
    <source>
        <dbReference type="EMBL" id="BAJ47956.1"/>
    </source>
</evidence>
<gene>
    <name evidence="5" type="primary">mptE</name>
    <name evidence="7" type="ORF">HGMM_F02G05C24</name>
</gene>
<keyword evidence="5" id="KW-0460">Magnesium</keyword>
<dbReference type="GO" id="GO:0009229">
    <property type="term" value="P:thiamine diphosphate biosynthetic process"/>
    <property type="evidence" value="ECO:0007669"/>
    <property type="project" value="InterPro"/>
</dbReference>
<evidence type="ECO:0000256" key="4">
    <source>
        <dbReference type="ARBA" id="ARBA00022840"/>
    </source>
</evidence>
<dbReference type="GO" id="GO:0016301">
    <property type="term" value="F:kinase activity"/>
    <property type="evidence" value="ECO:0007669"/>
    <property type="project" value="UniProtKB-KW"/>
</dbReference>
<keyword evidence="2 5" id="KW-0547">Nucleotide-binding</keyword>
<evidence type="ECO:0000259" key="6">
    <source>
        <dbReference type="Pfam" id="PF01973"/>
    </source>
</evidence>
<comment type="similarity">
    <text evidence="5">Belongs to the archaeal 6-HMPDK family.</text>
</comment>
<evidence type="ECO:0000256" key="2">
    <source>
        <dbReference type="ARBA" id="ARBA00022741"/>
    </source>
</evidence>
<feature type="domain" description="6-hydroxymethylpterin diphosphokinase MptE-like" evidence="6">
    <location>
        <begin position="43"/>
        <end position="190"/>
    </location>
</feature>
<evidence type="ECO:0000256" key="5">
    <source>
        <dbReference type="HAMAP-Rule" id="MF_02131"/>
    </source>
</evidence>
<dbReference type="PANTHER" id="PTHR39648">
    <property type="entry name" value="6-HYDROXYMETHYL-7,8-DIHYDROPTERIN PYROPHOSPHOKINASE"/>
    <property type="match status" value="1"/>
</dbReference>
<dbReference type="AlphaFoldDB" id="E6N6N7"/>
<dbReference type="InterPro" id="IPR002826">
    <property type="entry name" value="MptE-like"/>
</dbReference>
<dbReference type="EC" id="2.7.6.3" evidence="5"/>
<dbReference type="GO" id="GO:0000287">
    <property type="term" value="F:magnesium ion binding"/>
    <property type="evidence" value="ECO:0007669"/>
    <property type="project" value="UniProtKB-UniRule"/>
</dbReference>
<dbReference type="SUPFAM" id="SSF63999">
    <property type="entry name" value="Thiamin pyrophosphokinase, catalytic domain"/>
    <property type="match status" value="1"/>
</dbReference>
<comment type="catalytic activity">
    <reaction evidence="5">
        <text>6-hydroxymethyl-7,8-dihydropterin + ATP = (7,8-dihydropterin-6-yl)methyl diphosphate + AMP + H(+)</text>
        <dbReference type="Rhea" id="RHEA:11412"/>
        <dbReference type="ChEBI" id="CHEBI:15378"/>
        <dbReference type="ChEBI" id="CHEBI:30616"/>
        <dbReference type="ChEBI" id="CHEBI:44841"/>
        <dbReference type="ChEBI" id="CHEBI:72950"/>
        <dbReference type="ChEBI" id="CHEBI:456215"/>
        <dbReference type="EC" id="2.7.6.3"/>
    </reaction>
</comment>
<evidence type="ECO:0000256" key="3">
    <source>
        <dbReference type="ARBA" id="ARBA00022777"/>
    </source>
</evidence>
<comment type="cofactor">
    <cofactor evidence="5">
        <name>Mg(2+)</name>
        <dbReference type="ChEBI" id="CHEBI:18420"/>
    </cofactor>
</comment>
<keyword evidence="4 5" id="KW-0067">ATP-binding</keyword>
<dbReference type="InterPro" id="IPR027510">
    <property type="entry name" value="HMPDK_MptE"/>
</dbReference>
<dbReference type="HAMAP" id="MF_02131">
    <property type="entry name" value="HMPDK_arch"/>
    <property type="match status" value="1"/>
</dbReference>
<dbReference type="Pfam" id="PF01973">
    <property type="entry name" value="MptE-like"/>
    <property type="match status" value="1"/>
</dbReference>
<dbReference type="GO" id="GO:0003848">
    <property type="term" value="F:2-amino-4-hydroxy-6-hydroxymethyldihydropteridine diphosphokinase activity"/>
    <property type="evidence" value="ECO:0007669"/>
    <property type="project" value="UniProtKB-UniRule"/>
</dbReference>
<comment type="function">
    <text evidence="5">Catalyzes the transfer of diphosphate from ATP to 6-hydroxymethyl-7,8-dihydropterin (6-HMD), leading to 6-hydroxymethyl-7,8-dihydropterin diphosphate (6-HMDP).</text>
</comment>
<dbReference type="Proteomes" id="UP000008120">
    <property type="component" value="Chromosome"/>
</dbReference>
<sequence>MKTTEWLKHYHEICRILGIDEEKDRIAAETLSNLLKGWSASRQELSDLLHRGAFAAVFGAGPSLETDLKQYLQVFDPERAVTIAVDGAVRCFLTWGILPKIVVTDLDGGDDVLVKAAENGCFMVVHAHGDNIEKIRRLVPLMRGRVLGTTQTEPIGVLENFGGFTDGDRAVYMCEELGVEKIVVAGMDFDGEIGQYSKPRPLSEEMEKRKKLKLQIGKNLLETLAAQTTATLLDASNTFSQIKGFKKNNLAGTRPKIGWFTLF</sequence>
<keyword evidence="3 5" id="KW-0418">Kinase</keyword>
<organism evidence="7 8">
    <name type="scientific">Caldiarchaeum subterraneum</name>
    <dbReference type="NCBI Taxonomy" id="311458"/>
    <lineage>
        <taxon>Archaea</taxon>
        <taxon>Nitrososphaerota</taxon>
        <taxon>Candidatus Caldarchaeales</taxon>
        <taxon>Candidatus Caldarchaeaceae</taxon>
        <taxon>Candidatus Caldarchaeum</taxon>
    </lineage>
</organism>